<evidence type="ECO:0000256" key="1">
    <source>
        <dbReference type="ARBA" id="ARBA00022676"/>
    </source>
</evidence>
<organism evidence="3 4">
    <name type="scientific">Sporolactobacillus mangiferae</name>
    <dbReference type="NCBI Taxonomy" id="2940498"/>
    <lineage>
        <taxon>Bacteria</taxon>
        <taxon>Bacillati</taxon>
        <taxon>Bacillota</taxon>
        <taxon>Bacilli</taxon>
        <taxon>Bacillales</taxon>
        <taxon>Sporolactobacillaceae</taxon>
        <taxon>Sporolactobacillus</taxon>
    </lineage>
</organism>
<keyword evidence="1" id="KW-0328">Glycosyltransferase</keyword>
<keyword evidence="4" id="KW-1185">Reference proteome</keyword>
<dbReference type="CDD" id="cd06533">
    <property type="entry name" value="Glyco_transf_WecG_TagA"/>
    <property type="match status" value="1"/>
</dbReference>
<keyword evidence="2" id="KW-0808">Transferase</keyword>
<dbReference type="InterPro" id="IPR004629">
    <property type="entry name" value="WecG_TagA_CpsF"/>
</dbReference>
<dbReference type="Pfam" id="PF03808">
    <property type="entry name" value="Glyco_tran_WecG"/>
    <property type="match status" value="1"/>
</dbReference>
<evidence type="ECO:0000313" key="4">
    <source>
        <dbReference type="Proteomes" id="UP001203004"/>
    </source>
</evidence>
<dbReference type="PANTHER" id="PTHR34136:SF1">
    <property type="entry name" value="UDP-N-ACETYL-D-MANNOSAMINURONIC ACID TRANSFERASE"/>
    <property type="match status" value="1"/>
</dbReference>
<proteinExistence type="predicted"/>
<evidence type="ECO:0000313" key="3">
    <source>
        <dbReference type="EMBL" id="MCL1632666.1"/>
    </source>
</evidence>
<reference evidence="3 4" key="1">
    <citation type="submission" date="2022-05" db="EMBL/GenBank/DDBJ databases">
        <title>Sporolactobacillus sp nov CPB3-1, isolated from tree bark (Mangifera indica L.).</title>
        <authorList>
            <person name="Phuengjayaem S."/>
            <person name="Tanasupawat S."/>
        </authorList>
    </citation>
    <scope>NUCLEOTIDE SEQUENCE [LARGE SCALE GENOMIC DNA]</scope>
    <source>
        <strain evidence="3 4">CPB3-1</strain>
    </source>
</reference>
<dbReference type="Proteomes" id="UP001203004">
    <property type="component" value="Unassembled WGS sequence"/>
</dbReference>
<dbReference type="RefSeq" id="WP_249102637.1">
    <property type="nucleotide sequence ID" value="NZ_JAMAST010000019.1"/>
</dbReference>
<sequence length="246" mass="28346">MHEKKQVGTLYMNDFQTKREFAALFSQNMNRHQPMNLYFLNDHGFNIAQKDPEYNEVLNRADYLLNDGIGIKLGAKLWGIRLRENLNGTDLIPVLLDQCARNHWSVYLLGAAPKVVRAAAQKLSEKHTHLHIAGIHDGYFDSDEQIIAEINQSGADVLLVGMGMPLQEKFIDRNTHALAPLVRIAVGGFFDFASETKPRAPKLMRRLNLEWLFRMALEPQRMWKRNVVGHAQFFAKVLWLKWSSRH</sequence>
<gene>
    <name evidence="3" type="ORF">M3N64_12125</name>
</gene>
<protein>
    <submittedName>
        <fullName evidence="3">WecB/TagA/CpsF family glycosyltransferase</fullName>
    </submittedName>
</protein>
<accession>A0ABT0MCT2</accession>
<evidence type="ECO:0000256" key="2">
    <source>
        <dbReference type="ARBA" id="ARBA00022679"/>
    </source>
</evidence>
<comment type="caution">
    <text evidence="3">The sequence shown here is derived from an EMBL/GenBank/DDBJ whole genome shotgun (WGS) entry which is preliminary data.</text>
</comment>
<dbReference type="EMBL" id="JAMAST010000019">
    <property type="protein sequence ID" value="MCL1632666.1"/>
    <property type="molecule type" value="Genomic_DNA"/>
</dbReference>
<dbReference type="NCBIfam" id="TIGR00696">
    <property type="entry name" value="wecG_tagA_cpsF"/>
    <property type="match status" value="1"/>
</dbReference>
<dbReference type="PANTHER" id="PTHR34136">
    <property type="match status" value="1"/>
</dbReference>
<name>A0ABT0MCT2_9BACL</name>